<accession>A0ACA9QKB9</accession>
<feature type="non-terminal residue" evidence="1">
    <location>
        <position position="1"/>
    </location>
</feature>
<proteinExistence type="predicted"/>
<sequence length="83" mass="9892">PAVGLILTQEENNQIISDLFDYYYENRSWAVVDYNIRNLKKDQNKQILKLLDENFDFCTQSISELGQTDIIHHYIPMQDIWLV</sequence>
<evidence type="ECO:0000313" key="2">
    <source>
        <dbReference type="Proteomes" id="UP000789920"/>
    </source>
</evidence>
<protein>
    <submittedName>
        <fullName evidence="1">28058_t:CDS:1</fullName>
    </submittedName>
</protein>
<gene>
    <name evidence="1" type="ORF">RPERSI_LOCUS14304</name>
</gene>
<dbReference type="Proteomes" id="UP000789920">
    <property type="component" value="Unassembled WGS sequence"/>
</dbReference>
<comment type="caution">
    <text evidence="1">The sequence shown here is derived from an EMBL/GenBank/DDBJ whole genome shotgun (WGS) entry which is preliminary data.</text>
</comment>
<evidence type="ECO:0000313" key="1">
    <source>
        <dbReference type="EMBL" id="CAG8752162.1"/>
    </source>
</evidence>
<name>A0ACA9QKB9_9GLOM</name>
<dbReference type="EMBL" id="CAJVQC010032835">
    <property type="protein sequence ID" value="CAG8752162.1"/>
    <property type="molecule type" value="Genomic_DNA"/>
</dbReference>
<keyword evidence="2" id="KW-1185">Reference proteome</keyword>
<organism evidence="1 2">
    <name type="scientific">Racocetra persica</name>
    <dbReference type="NCBI Taxonomy" id="160502"/>
    <lineage>
        <taxon>Eukaryota</taxon>
        <taxon>Fungi</taxon>
        <taxon>Fungi incertae sedis</taxon>
        <taxon>Mucoromycota</taxon>
        <taxon>Glomeromycotina</taxon>
        <taxon>Glomeromycetes</taxon>
        <taxon>Diversisporales</taxon>
        <taxon>Gigasporaceae</taxon>
        <taxon>Racocetra</taxon>
    </lineage>
</organism>
<reference evidence="1" key="1">
    <citation type="submission" date="2021-06" db="EMBL/GenBank/DDBJ databases">
        <authorList>
            <person name="Kallberg Y."/>
            <person name="Tangrot J."/>
            <person name="Rosling A."/>
        </authorList>
    </citation>
    <scope>NUCLEOTIDE SEQUENCE</scope>
    <source>
        <strain evidence="1">MA461A</strain>
    </source>
</reference>